<evidence type="ECO:0000259" key="3">
    <source>
        <dbReference type="Pfam" id="PF00303"/>
    </source>
</evidence>
<evidence type="ECO:0000256" key="2">
    <source>
        <dbReference type="ARBA" id="ARBA00022679"/>
    </source>
</evidence>
<dbReference type="Proteomes" id="UP000271925">
    <property type="component" value="Unassembled WGS sequence"/>
</dbReference>
<dbReference type="OrthoDB" id="7182974at2"/>
<evidence type="ECO:0000313" key="5">
    <source>
        <dbReference type="Proteomes" id="UP000271925"/>
    </source>
</evidence>
<keyword evidence="5" id="KW-1185">Reference proteome</keyword>
<comment type="caution">
    <text evidence="4">The sequence shown here is derived from an EMBL/GenBank/DDBJ whole genome shotgun (WGS) entry which is preliminary data.</text>
</comment>
<dbReference type="PANTHER" id="PTHR11548">
    <property type="entry name" value="THYMIDYLATE SYNTHASE 1"/>
    <property type="match status" value="1"/>
</dbReference>
<keyword evidence="2" id="KW-0808">Transferase</keyword>
<sequence length="325" mass="37810">MFISEPTLDDLMHKVLTELINRPCNLISSRSSKLGPTSEMLGVMLHLQNPRYRLSRDEAKGTVFSALGELLWYLSKKNELEFITYYIKAYENESDDMKTVYGGYGPRIFNFRGKLNQIENVINLLTKKATSRKAVIQLFDAEDLAETHKEIPCTCTLQFFIREDRLHMFTSMRSNDAYRGLPHDIFAFTMIQEIMARSLNIEIGEYHHAVGSLHLYEKDKNKAEEYINAGFQPTTFPMPEMPVGQPWEAIQILLDIEYDLRNGRPIDIPLQERLTPYWADFARLLQAYSIFKKNKLKEDNINQLNAIKKSLSADVYKTYITKRKK</sequence>
<protein>
    <submittedName>
        <fullName evidence="4">Thymidylate synthase</fullName>
    </submittedName>
</protein>
<dbReference type="CDD" id="cd00351">
    <property type="entry name" value="TS_Pyrimidine_HMase"/>
    <property type="match status" value="1"/>
</dbReference>
<dbReference type="Pfam" id="PF00303">
    <property type="entry name" value="Thymidylat_synt"/>
    <property type="match status" value="1"/>
</dbReference>
<keyword evidence="1" id="KW-0489">Methyltransferase</keyword>
<dbReference type="InterPro" id="IPR036926">
    <property type="entry name" value="Thymidate_synth/dCMP_Mease_sf"/>
</dbReference>
<dbReference type="Gene3D" id="3.30.572.10">
    <property type="entry name" value="Thymidylate synthase/dCMP hydroxymethylase domain"/>
    <property type="match status" value="1"/>
</dbReference>
<proteinExistence type="predicted"/>
<dbReference type="InterPro" id="IPR023451">
    <property type="entry name" value="Thymidate_synth/dCMP_Mease_dom"/>
</dbReference>
<dbReference type="GO" id="GO:0032259">
    <property type="term" value="P:methylation"/>
    <property type="evidence" value="ECO:0007669"/>
    <property type="project" value="UniProtKB-KW"/>
</dbReference>
<evidence type="ECO:0000256" key="1">
    <source>
        <dbReference type="ARBA" id="ARBA00022603"/>
    </source>
</evidence>
<name>A0A3P1BEV7_9BACT</name>
<feature type="domain" description="Thymidylate synthase/dCMP hydroxymethylase" evidence="3">
    <location>
        <begin position="65"/>
        <end position="234"/>
    </location>
</feature>
<evidence type="ECO:0000313" key="4">
    <source>
        <dbReference type="EMBL" id="RRA99213.1"/>
    </source>
</evidence>
<reference evidence="4 5" key="1">
    <citation type="submission" date="2018-11" db="EMBL/GenBank/DDBJ databases">
        <authorList>
            <person name="Zhou Z."/>
            <person name="Wang G."/>
        </authorList>
    </citation>
    <scope>NUCLEOTIDE SEQUENCE [LARGE SCALE GENOMIC DNA]</scope>
    <source>
        <strain evidence="4 5">KCTC52004</strain>
    </source>
</reference>
<dbReference type="GO" id="GO:0004799">
    <property type="term" value="F:thymidylate synthase activity"/>
    <property type="evidence" value="ECO:0007669"/>
    <property type="project" value="TreeGrafter"/>
</dbReference>
<dbReference type="GO" id="GO:0005829">
    <property type="term" value="C:cytosol"/>
    <property type="evidence" value="ECO:0007669"/>
    <property type="project" value="TreeGrafter"/>
</dbReference>
<dbReference type="SUPFAM" id="SSF55831">
    <property type="entry name" value="Thymidylate synthase/dCMP hydroxymethylase"/>
    <property type="match status" value="1"/>
</dbReference>
<dbReference type="InterPro" id="IPR045097">
    <property type="entry name" value="Thymidate_synth/dCMP_Mease"/>
</dbReference>
<gene>
    <name evidence="4" type="ORF">EHT25_30075</name>
</gene>
<dbReference type="GO" id="GO:0006231">
    <property type="term" value="P:dTMP biosynthetic process"/>
    <property type="evidence" value="ECO:0007669"/>
    <property type="project" value="TreeGrafter"/>
</dbReference>
<dbReference type="RefSeq" id="WP_124879127.1">
    <property type="nucleotide sequence ID" value="NZ_RQJO01000015.1"/>
</dbReference>
<organism evidence="4 5">
    <name type="scientific">Larkinella rosea</name>
    <dbReference type="NCBI Taxonomy" id="2025312"/>
    <lineage>
        <taxon>Bacteria</taxon>
        <taxon>Pseudomonadati</taxon>
        <taxon>Bacteroidota</taxon>
        <taxon>Cytophagia</taxon>
        <taxon>Cytophagales</taxon>
        <taxon>Spirosomataceae</taxon>
        <taxon>Larkinella</taxon>
    </lineage>
</organism>
<dbReference type="PANTHER" id="PTHR11548:SF9">
    <property type="entry name" value="THYMIDYLATE SYNTHASE"/>
    <property type="match status" value="1"/>
</dbReference>
<dbReference type="AlphaFoldDB" id="A0A3P1BEV7"/>
<accession>A0A3P1BEV7</accession>
<dbReference type="EMBL" id="RQJO01000015">
    <property type="protein sequence ID" value="RRA99213.1"/>
    <property type="molecule type" value="Genomic_DNA"/>
</dbReference>